<dbReference type="Pfam" id="PF00067">
    <property type="entry name" value="p450"/>
    <property type="match status" value="1"/>
</dbReference>
<accession>A0A3P9B314</accession>
<dbReference type="GO" id="GO:0004497">
    <property type="term" value="F:monooxygenase activity"/>
    <property type="evidence" value="ECO:0007669"/>
    <property type="project" value="InterPro"/>
</dbReference>
<name>A0A3P9B314_9CICH</name>
<dbReference type="GO" id="GO:0005506">
    <property type="term" value="F:iron ion binding"/>
    <property type="evidence" value="ECO:0007669"/>
    <property type="project" value="InterPro"/>
</dbReference>
<dbReference type="Gene3D" id="1.10.630.10">
    <property type="entry name" value="Cytochrome P450"/>
    <property type="match status" value="1"/>
</dbReference>
<dbReference type="InterPro" id="IPR001128">
    <property type="entry name" value="Cyt_P450"/>
</dbReference>
<dbReference type="Ensembl" id="ENSMZET00005004318.1">
    <property type="protein sequence ID" value="ENSMZEP00005004147.1"/>
    <property type="gene ID" value="ENSMZEG00005003203.1"/>
</dbReference>
<dbReference type="GO" id="GO:0016705">
    <property type="term" value="F:oxidoreductase activity, acting on paired donors, with incorporation or reduction of molecular oxygen"/>
    <property type="evidence" value="ECO:0007669"/>
    <property type="project" value="InterPro"/>
</dbReference>
<dbReference type="InterPro" id="IPR036396">
    <property type="entry name" value="Cyt_P450_sf"/>
</dbReference>
<dbReference type="GeneTree" id="ENSGT01060000250737"/>
<evidence type="ECO:0000256" key="1">
    <source>
        <dbReference type="ARBA" id="ARBA00010617"/>
    </source>
</evidence>
<sequence>MFLLLSADQQSLYRNCIGQKFAMTELQVVVALTLLRFRMTPGVNPEVRSSSAGEKIRHKMKFTAGSNLCLQ</sequence>
<dbReference type="GO" id="GO:0020037">
    <property type="term" value="F:heme binding"/>
    <property type="evidence" value="ECO:0007669"/>
    <property type="project" value="InterPro"/>
</dbReference>
<dbReference type="AlphaFoldDB" id="A0A3P9B314"/>
<organism evidence="2 3">
    <name type="scientific">Maylandia zebra</name>
    <name type="common">zebra mbuna</name>
    <dbReference type="NCBI Taxonomy" id="106582"/>
    <lineage>
        <taxon>Eukaryota</taxon>
        <taxon>Metazoa</taxon>
        <taxon>Chordata</taxon>
        <taxon>Craniata</taxon>
        <taxon>Vertebrata</taxon>
        <taxon>Euteleostomi</taxon>
        <taxon>Actinopterygii</taxon>
        <taxon>Neopterygii</taxon>
        <taxon>Teleostei</taxon>
        <taxon>Neoteleostei</taxon>
        <taxon>Acanthomorphata</taxon>
        <taxon>Ovalentaria</taxon>
        <taxon>Cichlomorphae</taxon>
        <taxon>Cichliformes</taxon>
        <taxon>Cichlidae</taxon>
        <taxon>African cichlids</taxon>
        <taxon>Pseudocrenilabrinae</taxon>
        <taxon>Haplochromini</taxon>
        <taxon>Maylandia</taxon>
        <taxon>Maylandia zebra complex</taxon>
    </lineage>
</organism>
<proteinExistence type="inferred from homology"/>
<comment type="similarity">
    <text evidence="1">Belongs to the cytochrome P450 family.</text>
</comment>
<evidence type="ECO:0000313" key="2">
    <source>
        <dbReference type="Ensembl" id="ENSMZEP00005004147.1"/>
    </source>
</evidence>
<evidence type="ECO:0000313" key="3">
    <source>
        <dbReference type="Proteomes" id="UP000265160"/>
    </source>
</evidence>
<keyword evidence="3" id="KW-1185">Reference proteome</keyword>
<dbReference type="SUPFAM" id="SSF48264">
    <property type="entry name" value="Cytochrome P450"/>
    <property type="match status" value="1"/>
</dbReference>
<protein>
    <submittedName>
        <fullName evidence="2">Uncharacterized protein</fullName>
    </submittedName>
</protein>
<dbReference type="STRING" id="106582.ENSMZEP00005004147"/>
<dbReference type="Proteomes" id="UP000265160">
    <property type="component" value="Unplaced"/>
</dbReference>
<reference evidence="2" key="2">
    <citation type="submission" date="2025-09" db="UniProtKB">
        <authorList>
            <consortium name="Ensembl"/>
        </authorList>
    </citation>
    <scope>IDENTIFICATION</scope>
</reference>
<reference evidence="2" key="1">
    <citation type="submission" date="2025-08" db="UniProtKB">
        <authorList>
            <consortium name="Ensembl"/>
        </authorList>
    </citation>
    <scope>IDENTIFICATION</scope>
</reference>